<dbReference type="GO" id="GO:0008932">
    <property type="term" value="F:lytic endotransglycosylase activity"/>
    <property type="evidence" value="ECO:0007669"/>
    <property type="project" value="UniProtKB-UniRule"/>
</dbReference>
<evidence type="ECO:0000256" key="6">
    <source>
        <dbReference type="ARBA" id="ARBA00023316"/>
    </source>
</evidence>
<dbReference type="InterPro" id="IPR003770">
    <property type="entry name" value="MLTG-like"/>
</dbReference>
<name>A0A511J6K6_9CELL</name>
<dbReference type="OrthoDB" id="9814591at2"/>
<dbReference type="PANTHER" id="PTHR30518:SF2">
    <property type="entry name" value="ENDOLYTIC MUREIN TRANSGLYCOSYLASE"/>
    <property type="match status" value="1"/>
</dbReference>
<keyword evidence="3 7" id="KW-1133">Transmembrane helix</keyword>
<comment type="subcellular location">
    <subcellularLocation>
        <location evidence="7">Cell membrane</location>
        <topology evidence="7">Single-pass membrane protein</topology>
    </subcellularLocation>
</comment>
<keyword evidence="10" id="KW-1185">Reference proteome</keyword>
<comment type="caution">
    <text evidence="9">The sequence shown here is derived from an EMBL/GenBank/DDBJ whole genome shotgun (WGS) entry which is preliminary data.</text>
</comment>
<organism evidence="9 10">
    <name type="scientific">Cellulomonas composti</name>
    <dbReference type="NCBI Taxonomy" id="266130"/>
    <lineage>
        <taxon>Bacteria</taxon>
        <taxon>Bacillati</taxon>
        <taxon>Actinomycetota</taxon>
        <taxon>Actinomycetes</taxon>
        <taxon>Micrococcales</taxon>
        <taxon>Cellulomonadaceae</taxon>
        <taxon>Cellulomonas</taxon>
    </lineage>
</organism>
<evidence type="ECO:0000256" key="5">
    <source>
        <dbReference type="ARBA" id="ARBA00023239"/>
    </source>
</evidence>
<feature type="region of interest" description="Disordered" evidence="8">
    <location>
        <begin position="1"/>
        <end position="34"/>
    </location>
</feature>
<feature type="transmembrane region" description="Helical" evidence="7">
    <location>
        <begin position="43"/>
        <end position="65"/>
    </location>
</feature>
<reference evidence="9 10" key="1">
    <citation type="submission" date="2019-07" db="EMBL/GenBank/DDBJ databases">
        <title>Whole genome shotgun sequence of Cellulomonas composti NBRC 100758.</title>
        <authorList>
            <person name="Hosoyama A."/>
            <person name="Uohara A."/>
            <person name="Ohji S."/>
            <person name="Ichikawa N."/>
        </authorList>
    </citation>
    <scope>NUCLEOTIDE SEQUENCE [LARGE SCALE GENOMIC DNA]</scope>
    <source>
        <strain evidence="9 10">NBRC 100758</strain>
    </source>
</reference>
<keyword evidence="1 7" id="KW-1003">Cell membrane</keyword>
<keyword evidence="2 7" id="KW-0812">Transmembrane</keyword>
<keyword evidence="4 7" id="KW-0472">Membrane</keyword>
<evidence type="ECO:0000256" key="8">
    <source>
        <dbReference type="SAM" id="MobiDB-lite"/>
    </source>
</evidence>
<dbReference type="EMBL" id="BJWG01000001">
    <property type="protein sequence ID" value="GEL93640.1"/>
    <property type="molecule type" value="Genomic_DNA"/>
</dbReference>
<evidence type="ECO:0000256" key="3">
    <source>
        <dbReference type="ARBA" id="ARBA00022989"/>
    </source>
</evidence>
<dbReference type="GO" id="GO:0071555">
    <property type="term" value="P:cell wall organization"/>
    <property type="evidence" value="ECO:0007669"/>
    <property type="project" value="UniProtKB-KW"/>
</dbReference>
<dbReference type="GO" id="GO:0005886">
    <property type="term" value="C:plasma membrane"/>
    <property type="evidence" value="ECO:0007669"/>
    <property type="project" value="UniProtKB-SubCell"/>
</dbReference>
<dbReference type="AlphaFoldDB" id="A0A511J6K6"/>
<sequence length="386" mass="40404">MPTDVDPATAPSGRAAGVDPAAAGRSAYRARESHERRERRRRLVLVVLVVVGLCAGAAYVIASLLGGDEEAAVPTVAETVVTDFAGPGHGEVLVTVRAKDSAQTLGDSLVTAGVVADADVFVDAYAAAGAVAQPGTYRLQAEMPAADAAAALLDPANLASLRLTIPAGLTAVQTLARISEKTMIPLADLQAAAADPEAFGLPHEAEGHLEGWLFPGTYDVPTDATAAQVLTLMTGRTADALRDAGVPADEWSSTIVLASLLETIAVPEDQRPMVARVLLNRLDREQPLSVEAAVAYGLGSSEPVTTEQTMDPDNAYNTFVRFGLPPTAITTPSQSSIAAVANPADGDWVWWVTVNPETGETKYASTFDEFQTYDAELRAWQADNGQ</sequence>
<comment type="function">
    <text evidence="7">Functions as a peptidoglycan terminase that cleaves nascent peptidoglycan strands endolytically to terminate their elongation.</text>
</comment>
<evidence type="ECO:0000256" key="4">
    <source>
        <dbReference type="ARBA" id="ARBA00023136"/>
    </source>
</evidence>
<dbReference type="GO" id="GO:0009252">
    <property type="term" value="P:peptidoglycan biosynthetic process"/>
    <property type="evidence" value="ECO:0007669"/>
    <property type="project" value="UniProtKB-UniRule"/>
</dbReference>
<evidence type="ECO:0000256" key="2">
    <source>
        <dbReference type="ARBA" id="ARBA00022692"/>
    </source>
</evidence>
<evidence type="ECO:0000313" key="10">
    <source>
        <dbReference type="Proteomes" id="UP000321720"/>
    </source>
</evidence>
<comment type="caution">
    <text evidence="7">Lacks conserved residue(s) required for the propagation of feature annotation.</text>
</comment>
<dbReference type="NCBIfam" id="TIGR00247">
    <property type="entry name" value="endolytic transglycosylase MltG"/>
    <property type="match status" value="1"/>
</dbReference>
<dbReference type="HAMAP" id="MF_02065">
    <property type="entry name" value="MltG"/>
    <property type="match status" value="1"/>
</dbReference>
<dbReference type="Pfam" id="PF02618">
    <property type="entry name" value="YceG"/>
    <property type="match status" value="1"/>
</dbReference>
<keyword evidence="6 7" id="KW-0961">Cell wall biogenesis/degradation</keyword>
<comment type="similarity">
    <text evidence="7">Belongs to the transglycosylase MltG family.</text>
</comment>
<dbReference type="PANTHER" id="PTHR30518">
    <property type="entry name" value="ENDOLYTIC MUREIN TRANSGLYCOSYLASE"/>
    <property type="match status" value="1"/>
</dbReference>
<evidence type="ECO:0000256" key="7">
    <source>
        <dbReference type="HAMAP-Rule" id="MF_02065"/>
    </source>
</evidence>
<evidence type="ECO:0000256" key="1">
    <source>
        <dbReference type="ARBA" id="ARBA00022475"/>
    </source>
</evidence>
<evidence type="ECO:0000313" key="9">
    <source>
        <dbReference type="EMBL" id="GEL93640.1"/>
    </source>
</evidence>
<dbReference type="RefSeq" id="WP_146841253.1">
    <property type="nucleotide sequence ID" value="NZ_BJWG01000001.1"/>
</dbReference>
<protein>
    <recommendedName>
        <fullName evidence="7">Endolytic murein transglycosylase</fullName>
        <ecNumber evidence="7">4.2.2.29</ecNumber>
    </recommendedName>
    <alternativeName>
        <fullName evidence="7">Peptidoglycan lytic transglycosylase</fullName>
    </alternativeName>
    <alternativeName>
        <fullName evidence="7">Peptidoglycan polymerization terminase</fullName>
    </alternativeName>
</protein>
<proteinExistence type="inferred from homology"/>
<comment type="catalytic activity">
    <reaction evidence="7">
        <text>a peptidoglycan chain = a peptidoglycan chain with N-acetyl-1,6-anhydromuramyl-[peptide] at the reducing end + a peptidoglycan chain with N-acetylglucosamine at the non-reducing end.</text>
        <dbReference type="EC" id="4.2.2.29"/>
    </reaction>
</comment>
<accession>A0A511J6K6</accession>
<dbReference type="Proteomes" id="UP000321720">
    <property type="component" value="Unassembled WGS sequence"/>
</dbReference>
<keyword evidence="5 7" id="KW-0456">Lyase</keyword>
<dbReference type="EC" id="4.2.2.29" evidence="7"/>
<gene>
    <name evidence="7" type="primary">mltG</name>
    <name evidence="9" type="ORF">CCO02nite_02980</name>
</gene>